<proteinExistence type="predicted"/>
<reference evidence="1 2" key="1">
    <citation type="submission" date="2021-01" db="EMBL/GenBank/DDBJ databases">
        <title>Genome seq and assembly of Devosia sp. LEGU1.</title>
        <authorList>
            <person name="Chhetri G."/>
        </authorList>
    </citation>
    <scope>NUCLEOTIDE SEQUENCE [LARGE SCALE GENOMIC DNA]</scope>
    <source>
        <strain evidence="1 2">LEGU1</strain>
    </source>
</reference>
<dbReference type="EMBL" id="CP068046">
    <property type="protein sequence ID" value="QQR37917.1"/>
    <property type="molecule type" value="Genomic_DNA"/>
</dbReference>
<accession>A0ABX7C591</accession>
<gene>
    <name evidence="1" type="ORF">JI748_08860</name>
</gene>
<name>A0ABX7C591_9HYPH</name>
<evidence type="ECO:0000313" key="1">
    <source>
        <dbReference type="EMBL" id="QQR37917.1"/>
    </source>
</evidence>
<evidence type="ECO:0000313" key="2">
    <source>
        <dbReference type="Proteomes" id="UP000595857"/>
    </source>
</evidence>
<sequence>MTFGNALVSIAEAIRAINHEVNPGYSLEVAIEAVGPGSFRARLKTEKRSLLNLFSGQTARDLVIALLATFLWEKVIDPDTPPVITVNSDYVIIEHGSDRIIVPKEAFDHKAEVERSPAVNRHVSKTMEVLEHDPSVTSLGIARNLTDPEPVLDIPRGLFPIIRQNSVPATDDGRRSQEHNAILSVHKAVFERSSRKWEFVWNGFRISAPVLDQTFFDRLENRQLSLRQGDAFRAVLRVNQVYDRLSETWLNESYEVVTVGELVSRKPGQMESDLG</sequence>
<dbReference type="RefSeq" id="WP_201629681.1">
    <property type="nucleotide sequence ID" value="NZ_CP068046.1"/>
</dbReference>
<protein>
    <submittedName>
        <fullName evidence="1">Uncharacterized protein</fullName>
    </submittedName>
</protein>
<dbReference type="Proteomes" id="UP000595857">
    <property type="component" value="Chromosome"/>
</dbReference>
<organism evidence="1 2">
    <name type="scientific">Devosia rhizoryzae</name>
    <dbReference type="NCBI Taxonomy" id="2774137"/>
    <lineage>
        <taxon>Bacteria</taxon>
        <taxon>Pseudomonadati</taxon>
        <taxon>Pseudomonadota</taxon>
        <taxon>Alphaproteobacteria</taxon>
        <taxon>Hyphomicrobiales</taxon>
        <taxon>Devosiaceae</taxon>
        <taxon>Devosia</taxon>
    </lineage>
</organism>
<keyword evidence="2" id="KW-1185">Reference proteome</keyword>